<feature type="region of interest" description="Disordered" evidence="1">
    <location>
        <begin position="1"/>
        <end position="21"/>
    </location>
</feature>
<proteinExistence type="predicted"/>
<gene>
    <name evidence="3" type="ORF">OVA965_LOCUS29352</name>
    <name evidence="4" type="ORF">TMI583_LOCUS30121</name>
</gene>
<dbReference type="InterPro" id="IPR032436">
    <property type="entry name" value="URB1_C"/>
</dbReference>
<name>A0A8S2R352_9BILA</name>
<dbReference type="PANTHER" id="PTHR13500">
    <property type="entry name" value="NUCLEOLAR PRERIBOSOMAL-ASSOCIATED PROTEIN 1"/>
    <property type="match status" value="1"/>
</dbReference>
<dbReference type="AlphaFoldDB" id="A0A8S2R352"/>
<feature type="non-terminal residue" evidence="4">
    <location>
        <position position="1"/>
    </location>
</feature>
<feature type="domain" description="URB1 C-terminal" evidence="2">
    <location>
        <begin position="300"/>
        <end position="489"/>
    </location>
</feature>
<dbReference type="GO" id="GO:0005730">
    <property type="term" value="C:nucleolus"/>
    <property type="evidence" value="ECO:0007669"/>
    <property type="project" value="TreeGrafter"/>
</dbReference>
<evidence type="ECO:0000259" key="2">
    <source>
        <dbReference type="Pfam" id="PF16201"/>
    </source>
</evidence>
<dbReference type="PANTHER" id="PTHR13500:SF0">
    <property type="entry name" value="NUCLEOLAR PRE-RIBOSOMAL-ASSOCIATED PROTEIN 1"/>
    <property type="match status" value="1"/>
</dbReference>
<reference evidence="4" key="1">
    <citation type="submission" date="2021-02" db="EMBL/GenBank/DDBJ databases">
        <authorList>
            <person name="Nowell W R."/>
        </authorList>
    </citation>
    <scope>NUCLEOTIDE SEQUENCE</scope>
</reference>
<accession>A0A8S2R352</accession>
<evidence type="ECO:0000313" key="5">
    <source>
        <dbReference type="Proteomes" id="UP000682733"/>
    </source>
</evidence>
<evidence type="ECO:0000256" key="1">
    <source>
        <dbReference type="SAM" id="MobiDB-lite"/>
    </source>
</evidence>
<dbReference type="EMBL" id="CAJOBA010042204">
    <property type="protein sequence ID" value="CAF4128712.1"/>
    <property type="molecule type" value="Genomic_DNA"/>
</dbReference>
<comment type="caution">
    <text evidence="4">The sequence shown here is derived from an EMBL/GenBank/DDBJ whole genome shotgun (WGS) entry which is preliminary data.</text>
</comment>
<organism evidence="4 5">
    <name type="scientific">Didymodactylos carnosus</name>
    <dbReference type="NCBI Taxonomy" id="1234261"/>
    <lineage>
        <taxon>Eukaryota</taxon>
        <taxon>Metazoa</taxon>
        <taxon>Spiralia</taxon>
        <taxon>Gnathifera</taxon>
        <taxon>Rotifera</taxon>
        <taxon>Eurotatoria</taxon>
        <taxon>Bdelloidea</taxon>
        <taxon>Philodinida</taxon>
        <taxon>Philodinidae</taxon>
        <taxon>Didymodactylos</taxon>
    </lineage>
</organism>
<dbReference type="EMBL" id="CAJNOK010020608">
    <property type="protein sequence ID" value="CAF1319100.1"/>
    <property type="molecule type" value="Genomic_DNA"/>
</dbReference>
<dbReference type="GO" id="GO:0000466">
    <property type="term" value="P:maturation of 5.8S rRNA from tricistronic rRNA transcript (SSU-rRNA, 5.8S rRNA, LSU-rRNA)"/>
    <property type="evidence" value="ECO:0007669"/>
    <property type="project" value="TreeGrafter"/>
</dbReference>
<dbReference type="Pfam" id="PF16201">
    <property type="entry name" value="NopRA1"/>
    <property type="match status" value="1"/>
</dbReference>
<evidence type="ECO:0000313" key="4">
    <source>
        <dbReference type="EMBL" id="CAF4128712.1"/>
    </source>
</evidence>
<evidence type="ECO:0000313" key="3">
    <source>
        <dbReference type="EMBL" id="CAF1319100.1"/>
    </source>
</evidence>
<protein>
    <recommendedName>
        <fullName evidence="2">URB1 C-terminal domain-containing protein</fullName>
    </recommendedName>
</protein>
<dbReference type="Proteomes" id="UP000682733">
    <property type="component" value="Unassembled WGS sequence"/>
</dbReference>
<sequence length="529" mass="62856">MDYRTMPHEQRMKVSDESPPDNRRDLQTYYVRNIDHWLVNFKHCTDHLVALKQSFNTLNITKSIYNLCIKLLKYFPILTSNLIQLLKVFIEYLILQTPIEETNHINTKLQMYLTKIFATLFTHQNFLEQIVENSIKDNRRTLVDIMSFLIQHYNHEYVQIDCEKHFQLFLTIYNGKLSLDDQHILNAMYTYEKYGYTMYDKYKPFIWGEQALKFYTLNRQKKTLWHTPNLATILALLEDNVMLNSILYYPVVRRLRTLEPVVYEHGDIIYDPTFLIPVFYHSLAPECIVQCQQFVEKRCLSYCLMALSTRCALLRAVVYNCLWRFEQHLISQRFYCKDQISTMLLLLKNGVRKSNLKLAPIVSLFLSKLVDLFTKPESKFYRRISRYLLKQSYIDLVHVPLFAELFHSLTMEHKQERSWILNLLKYGIKDPIDYRLCTKSYVFKTLMTFYNCSLSDNATKLEIIEIFHSTSKISESLMSLMYDYGLLLWLQTIIKDCTISKHLAQITLTMLADCLHQLHISSSKVSLTD</sequence>
<dbReference type="Proteomes" id="UP000677228">
    <property type="component" value="Unassembled WGS sequence"/>
</dbReference>
<dbReference type="GO" id="GO:0000463">
    <property type="term" value="P:maturation of LSU-rRNA from tricistronic rRNA transcript (SSU-rRNA, 5.8S rRNA, LSU-rRNA)"/>
    <property type="evidence" value="ECO:0007669"/>
    <property type="project" value="TreeGrafter"/>
</dbReference>
<dbReference type="InterPro" id="IPR039844">
    <property type="entry name" value="URB1"/>
</dbReference>